<evidence type="ECO:0000256" key="1">
    <source>
        <dbReference type="ARBA" id="ARBA00001964"/>
    </source>
</evidence>
<evidence type="ECO:0000256" key="2">
    <source>
        <dbReference type="ARBA" id="ARBA00007812"/>
    </source>
</evidence>
<evidence type="ECO:0008006" key="15">
    <source>
        <dbReference type="Google" id="ProtNLM"/>
    </source>
</evidence>
<organism evidence="13 14">
    <name type="scientific">Tetrapisispora phaffii (strain ATCC 24235 / CBS 4417 / NBRC 1672 / NRRL Y-8282 / UCD 70-5)</name>
    <name type="common">Yeast</name>
    <name type="synonym">Fabospora phaffii</name>
    <dbReference type="NCBI Taxonomy" id="1071381"/>
    <lineage>
        <taxon>Eukaryota</taxon>
        <taxon>Fungi</taxon>
        <taxon>Dikarya</taxon>
        <taxon>Ascomycota</taxon>
        <taxon>Saccharomycotina</taxon>
        <taxon>Saccharomycetes</taxon>
        <taxon>Saccharomycetales</taxon>
        <taxon>Saccharomycetaceae</taxon>
        <taxon>Tetrapisispora</taxon>
    </lineage>
</organism>
<evidence type="ECO:0000313" key="13">
    <source>
        <dbReference type="EMBL" id="CCE63253.1"/>
    </source>
</evidence>
<dbReference type="eggNOG" id="KOG1184">
    <property type="taxonomic scope" value="Eukaryota"/>
</dbReference>
<dbReference type="FunFam" id="3.40.50.970:FF:000024">
    <property type="entry name" value="Pyruvate decarboxylase isozyme"/>
    <property type="match status" value="1"/>
</dbReference>
<evidence type="ECO:0000256" key="3">
    <source>
        <dbReference type="ARBA" id="ARBA00022723"/>
    </source>
</evidence>
<feature type="binding site" evidence="8">
    <location>
        <position position="552"/>
    </location>
    <ligand>
        <name>Mg(2+)</name>
        <dbReference type="ChEBI" id="CHEBI:18420"/>
    </ligand>
</feature>
<dbReference type="InterPro" id="IPR012000">
    <property type="entry name" value="Thiamin_PyroP_enz_cen_dom"/>
</dbReference>
<dbReference type="InterPro" id="IPR047213">
    <property type="entry name" value="TPP_PYR_PDC_IPDC-like"/>
</dbReference>
<dbReference type="InterPro" id="IPR029035">
    <property type="entry name" value="DHS-like_NAD/FAD-binding_dom"/>
</dbReference>
<dbReference type="PIRSF" id="PIRSF036565">
    <property type="entry name" value="Pyruvt_ip_decrb"/>
    <property type="match status" value="1"/>
</dbReference>
<dbReference type="Gene3D" id="3.40.50.970">
    <property type="match status" value="2"/>
</dbReference>
<evidence type="ECO:0000256" key="4">
    <source>
        <dbReference type="ARBA" id="ARBA00022793"/>
    </source>
</evidence>
<evidence type="ECO:0000259" key="12">
    <source>
        <dbReference type="Pfam" id="PF02776"/>
    </source>
</evidence>
<dbReference type="Pfam" id="PF00205">
    <property type="entry name" value="TPP_enzyme_M"/>
    <property type="match status" value="1"/>
</dbReference>
<feature type="domain" description="Thiamine pyrophosphate enzyme central" evidence="10">
    <location>
        <begin position="262"/>
        <end position="390"/>
    </location>
</feature>
<dbReference type="GO" id="GO:0006569">
    <property type="term" value="P:L-tryptophan catabolic process"/>
    <property type="evidence" value="ECO:0007669"/>
    <property type="project" value="EnsemblFungi"/>
</dbReference>
<dbReference type="CDD" id="cd07038">
    <property type="entry name" value="TPP_PYR_PDC_IPDC_like"/>
    <property type="match status" value="1"/>
</dbReference>
<comment type="cofactor">
    <cofactor evidence="8">
        <name>Mg(2+)</name>
        <dbReference type="ChEBI" id="CHEBI:18420"/>
    </cofactor>
    <text evidence="8">Binds 1 Mg(2+) per subunit.</text>
</comment>
<keyword evidence="5 8" id="KW-0460">Magnesium</keyword>
<dbReference type="InterPro" id="IPR029061">
    <property type="entry name" value="THDP-binding"/>
</dbReference>
<proteinExistence type="inferred from homology"/>
<feature type="binding site" evidence="8">
    <location>
        <position position="523"/>
    </location>
    <ligand>
        <name>Mg(2+)</name>
        <dbReference type="ChEBI" id="CHEBI:18420"/>
    </ligand>
</feature>
<dbReference type="GO" id="GO:0000949">
    <property type="term" value="P:aromatic amino acid family catabolic process to alcohol via Ehrlich pathway"/>
    <property type="evidence" value="ECO:0007669"/>
    <property type="project" value="EnsemblFungi"/>
</dbReference>
<dbReference type="GO" id="GO:0004737">
    <property type="term" value="F:pyruvate decarboxylase activity"/>
    <property type="evidence" value="ECO:0007669"/>
    <property type="project" value="TreeGrafter"/>
</dbReference>
<dbReference type="HOGENOM" id="CLU_013748_0_2_1"/>
<dbReference type="AlphaFoldDB" id="G8BTM5"/>
<evidence type="ECO:0000313" key="14">
    <source>
        <dbReference type="Proteomes" id="UP000005666"/>
    </source>
</evidence>
<evidence type="ECO:0000256" key="9">
    <source>
        <dbReference type="RuleBase" id="RU362132"/>
    </source>
</evidence>
<dbReference type="Pfam" id="PF02775">
    <property type="entry name" value="TPP_enzyme_C"/>
    <property type="match status" value="1"/>
</dbReference>
<dbReference type="RefSeq" id="XP_003685687.1">
    <property type="nucleotide sequence ID" value="XM_003685639.1"/>
</dbReference>
<dbReference type="GO" id="GO:0006552">
    <property type="term" value="P:L-leucine catabolic process"/>
    <property type="evidence" value="ECO:0007669"/>
    <property type="project" value="EnsemblFungi"/>
</dbReference>
<reference evidence="13 14" key="1">
    <citation type="journal article" date="2011" name="Proc. Natl. Acad. Sci. U.S.A.">
        <title>Evolutionary erosion of yeast sex chromosomes by mating-type switching accidents.</title>
        <authorList>
            <person name="Gordon J.L."/>
            <person name="Armisen D."/>
            <person name="Proux-Wera E."/>
            <person name="Oheigeartaigh S.S."/>
            <person name="Byrne K.P."/>
            <person name="Wolfe K.H."/>
        </authorList>
    </citation>
    <scope>NUCLEOTIDE SEQUENCE [LARGE SCALE GENOMIC DNA]</scope>
    <source>
        <strain evidence="14">ATCC 24235 / CBS 4417 / NBRC 1672 / NRRL Y-8282 / UCD 70-5</strain>
    </source>
</reference>
<dbReference type="PANTHER" id="PTHR43452:SF3">
    <property type="entry name" value="TRANSAMINATED AMINO ACID DECARBOXYLASE"/>
    <property type="match status" value="1"/>
</dbReference>
<accession>G8BTM5</accession>
<keyword evidence="4" id="KW-0210">Decarboxylase</keyword>
<dbReference type="GeneID" id="11531529"/>
<dbReference type="SUPFAM" id="SSF52518">
    <property type="entry name" value="Thiamin diphosphate-binding fold (THDP-binding)"/>
    <property type="match status" value="2"/>
</dbReference>
<dbReference type="STRING" id="1071381.G8BTM5"/>
<dbReference type="InterPro" id="IPR047214">
    <property type="entry name" value="TPP_PDC_IPDC"/>
</dbReference>
<dbReference type="GO" id="GO:0000951">
    <property type="term" value="P:L-methionine catabolic process to 3-methylthiopropanol"/>
    <property type="evidence" value="ECO:0007669"/>
    <property type="project" value="EnsemblFungi"/>
</dbReference>
<dbReference type="GO" id="GO:0050177">
    <property type="term" value="F:phenylpyruvate decarboxylase activity"/>
    <property type="evidence" value="ECO:0007669"/>
    <property type="project" value="EnsemblFungi"/>
</dbReference>
<evidence type="ECO:0000256" key="8">
    <source>
        <dbReference type="PIRSR" id="PIRSR036565-2"/>
    </source>
</evidence>
<dbReference type="CDD" id="cd02005">
    <property type="entry name" value="TPP_PDC_IPDC"/>
    <property type="match status" value="1"/>
</dbReference>
<protein>
    <recommendedName>
        <fullName evidence="15">Pyruvate decarboxylase</fullName>
    </recommendedName>
</protein>
<keyword evidence="6 9" id="KW-0786">Thiamine pyrophosphate</keyword>
<dbReference type="InterPro" id="IPR012110">
    <property type="entry name" value="PDC/IPDC-like"/>
</dbReference>
<name>G8BTM5_TETPH</name>
<feature type="domain" description="Thiamine pyrophosphate enzyme N-terminal TPP-binding" evidence="12">
    <location>
        <begin position="41"/>
        <end position="152"/>
    </location>
</feature>
<evidence type="ECO:0000256" key="7">
    <source>
        <dbReference type="ARBA" id="ARBA00023239"/>
    </source>
</evidence>
<dbReference type="Proteomes" id="UP000005666">
    <property type="component" value="Chromosome 5"/>
</dbReference>
<comment type="similarity">
    <text evidence="2 9">Belongs to the TPP enzyme family.</text>
</comment>
<dbReference type="OMA" id="AQEISVM"/>
<dbReference type="GO" id="GO:0005829">
    <property type="term" value="C:cytosol"/>
    <property type="evidence" value="ECO:0007669"/>
    <property type="project" value="TreeGrafter"/>
</dbReference>
<dbReference type="InterPro" id="IPR011766">
    <property type="entry name" value="TPP_enzyme_TPP-bd"/>
</dbReference>
<feature type="binding site" evidence="8">
    <location>
        <position position="550"/>
    </location>
    <ligand>
        <name>Mg(2+)</name>
        <dbReference type="ChEBI" id="CHEBI:18420"/>
    </ligand>
</feature>
<sequence>MAPVLGDVVHSDTSLSDLNEHSNKMTISSLITSTPNRIPFGKYIFRRLQSCGTKSVFGVPGDYNLNLLEQMYDEEDSITPNEIQWIGCCNELNAAYAADGYSRYTNKIGCLITTYGVGELSAINGIAGAFTENVKLLHIVGVVSQDKMKSGRNFHHLIPNKENANLQAPNYQICKDMIDNKISCSTKFLDNIATACDDFDDLLRDIFKNSKPGFLFIPEEFSNLMVSDANLFLVPKITLEDSIIPSPISYDSIDRLTQITKDLIYQSKRPAIIGDILVDRFGGTTILNELIQNTGIWNFSTIMGKSIINEANENYIGLFSGDDGKQEVNDKIRQCDLILHFGIDTNEVNSGVYTLENYYPKNAKIIEFHSNYIKIKDNSTSRVDLYKNLNFIHVLKRLNKILDTSKLLFDYPYISKNIQTECSDDEKSNKVITQDYIKDAILKLLNPGDILLCDTGTFQFSVRDYQLPPQVKYISQSFYLSIGMALPASLGVGIGMKDYPNIHIKPDDSIIKTQPKLILCEGDGAAQMTIQEISTLIRYKIPISIFLWNNDGYTIERAIRGPTRDYNDIQPWNWTMLIKSFETNIKSFIKTYKVTEQQEFKNLLTKIKQNNFNEDSLNFIEVQLGRLDVPHILQDFMDRMKKRATAKALSD</sequence>
<dbReference type="OrthoDB" id="308383at2759"/>
<dbReference type="GO" id="GO:0006559">
    <property type="term" value="P:L-phenylalanine catabolic process"/>
    <property type="evidence" value="ECO:0007669"/>
    <property type="project" value="EnsemblFungi"/>
</dbReference>
<dbReference type="Gene3D" id="3.40.50.1220">
    <property type="entry name" value="TPP-binding domain"/>
    <property type="match status" value="1"/>
</dbReference>
<keyword evidence="14" id="KW-1185">Reference proteome</keyword>
<evidence type="ECO:0000259" key="11">
    <source>
        <dbReference type="Pfam" id="PF02775"/>
    </source>
</evidence>
<comment type="cofactor">
    <cofactor evidence="1">
        <name>thiamine diphosphate</name>
        <dbReference type="ChEBI" id="CHEBI:58937"/>
    </cofactor>
</comment>
<dbReference type="GO" id="GO:0000287">
    <property type="term" value="F:magnesium ion binding"/>
    <property type="evidence" value="ECO:0007669"/>
    <property type="project" value="InterPro"/>
</dbReference>
<keyword evidence="7" id="KW-0456">Lyase</keyword>
<dbReference type="KEGG" id="tpf:TPHA_0E01600"/>
<dbReference type="PANTHER" id="PTHR43452">
    <property type="entry name" value="PYRUVATE DECARBOXYLASE"/>
    <property type="match status" value="1"/>
</dbReference>
<evidence type="ECO:0000259" key="10">
    <source>
        <dbReference type="Pfam" id="PF00205"/>
    </source>
</evidence>
<dbReference type="GO" id="GO:0005634">
    <property type="term" value="C:nucleus"/>
    <property type="evidence" value="ECO:0007669"/>
    <property type="project" value="TreeGrafter"/>
</dbReference>
<dbReference type="EMBL" id="HE612860">
    <property type="protein sequence ID" value="CCE63253.1"/>
    <property type="molecule type" value="Genomic_DNA"/>
</dbReference>
<feature type="domain" description="Thiamine pyrophosphate enzyme TPP-binding" evidence="11">
    <location>
        <begin position="454"/>
        <end position="608"/>
    </location>
</feature>
<gene>
    <name evidence="13" type="primary">TPHA0E01600</name>
    <name evidence="13" type="ordered locus">TPHA_0E01600</name>
</gene>
<dbReference type="GO" id="GO:0000950">
    <property type="term" value="P:branched-chain amino acid catabolic process to alcohol via Ehrlich pathway"/>
    <property type="evidence" value="ECO:0007669"/>
    <property type="project" value="EnsemblFungi"/>
</dbReference>
<dbReference type="SUPFAM" id="SSF52467">
    <property type="entry name" value="DHS-like NAD/FAD-binding domain"/>
    <property type="match status" value="1"/>
</dbReference>
<dbReference type="Pfam" id="PF02776">
    <property type="entry name" value="TPP_enzyme_N"/>
    <property type="match status" value="1"/>
</dbReference>
<dbReference type="GO" id="GO:0030976">
    <property type="term" value="F:thiamine pyrophosphate binding"/>
    <property type="evidence" value="ECO:0007669"/>
    <property type="project" value="InterPro"/>
</dbReference>
<evidence type="ECO:0000256" key="5">
    <source>
        <dbReference type="ARBA" id="ARBA00022842"/>
    </source>
</evidence>
<evidence type="ECO:0000256" key="6">
    <source>
        <dbReference type="ARBA" id="ARBA00023052"/>
    </source>
</evidence>
<keyword evidence="3 8" id="KW-0479">Metal-binding</keyword>
<dbReference type="InterPro" id="IPR012001">
    <property type="entry name" value="Thiamin_PyroP_enz_TPP-bd_dom"/>
</dbReference>